<organism evidence="2 3">
    <name type="scientific">Aminipila butyrica</name>
    <dbReference type="NCBI Taxonomy" id="433296"/>
    <lineage>
        <taxon>Bacteria</taxon>
        <taxon>Bacillati</taxon>
        <taxon>Bacillota</taxon>
        <taxon>Clostridia</taxon>
        <taxon>Peptostreptococcales</taxon>
        <taxon>Anaerovoracaceae</taxon>
        <taxon>Aminipila</taxon>
    </lineage>
</organism>
<dbReference type="PANTHER" id="PTHR42951">
    <property type="entry name" value="METALLO-BETA-LACTAMASE DOMAIN-CONTAINING"/>
    <property type="match status" value="1"/>
</dbReference>
<dbReference type="Gene3D" id="3.60.15.10">
    <property type="entry name" value="Ribonuclease Z/Hydroxyacylglutathione hydrolase-like"/>
    <property type="match status" value="1"/>
</dbReference>
<dbReference type="InterPro" id="IPR050855">
    <property type="entry name" value="NDM-1-like"/>
</dbReference>
<dbReference type="SMART" id="SM00849">
    <property type="entry name" value="Lactamase_B"/>
    <property type="match status" value="1"/>
</dbReference>
<dbReference type="KEGG" id="abut:Ami103574_14285"/>
<feature type="domain" description="Metallo-beta-lactamase" evidence="1">
    <location>
        <begin position="33"/>
        <end position="229"/>
    </location>
</feature>
<dbReference type="InterPro" id="IPR001279">
    <property type="entry name" value="Metallo-B-lactamas"/>
</dbReference>
<sequence>MNYGRIITKNLLKYYEVAPDVFAAITPNRGLCWSNAGFINKGKGLVYDTFFDLNHAAELKAFCTDLQGHGPQYVVNSHYNCDHTWGNQVFSDSVIIMHKNAVQERLSEDPKMWDRIIREGHKGGVGEQWIQNQIKGFDLTGVKWQDPDILIEANTKIMLDDMEVDIINVAPSHSESDLLLWLPKEKVVYCGDVVFGGAIAYSAEGMKLWSKALDFIVDELKPEIVIPGHGGICGIEFVKECKDYFSTVMSEFEKHYEDDLSPLEIAKKCDISEFLHWLQPYRLFINILALTNDRRGLPTPADWNYFAAEMSNLKAFQDQKYGVIPWDPMSSWAE</sequence>
<dbReference type="RefSeq" id="WP_163067625.1">
    <property type="nucleotide sequence ID" value="NZ_CP048649.1"/>
</dbReference>
<dbReference type="PANTHER" id="PTHR42951:SF4">
    <property type="entry name" value="ACYL-COENZYME A THIOESTERASE MBLAC2"/>
    <property type="match status" value="1"/>
</dbReference>
<protein>
    <submittedName>
        <fullName evidence="2">MBL fold metallo-hydrolase</fullName>
    </submittedName>
</protein>
<dbReference type="CDD" id="cd16282">
    <property type="entry name" value="metallo-hydrolase-like_MBL-fold"/>
    <property type="match status" value="1"/>
</dbReference>
<evidence type="ECO:0000313" key="2">
    <source>
        <dbReference type="EMBL" id="QIB70387.1"/>
    </source>
</evidence>
<dbReference type="Pfam" id="PF00753">
    <property type="entry name" value="Lactamase_B"/>
    <property type="match status" value="1"/>
</dbReference>
<dbReference type="AlphaFoldDB" id="A0A858BXS8"/>
<evidence type="ECO:0000313" key="3">
    <source>
        <dbReference type="Proteomes" id="UP000466848"/>
    </source>
</evidence>
<keyword evidence="2" id="KW-0378">Hydrolase</keyword>
<reference evidence="2 3" key="1">
    <citation type="submission" date="2020-02" db="EMBL/GenBank/DDBJ databases">
        <authorList>
            <person name="Kim Y.B."/>
            <person name="Roh S.W."/>
        </authorList>
    </citation>
    <scope>NUCLEOTIDE SEQUENCE [LARGE SCALE GENOMIC DNA]</scope>
    <source>
        <strain evidence="2 3">DSM 103574</strain>
    </source>
</reference>
<gene>
    <name evidence="2" type="ORF">Ami103574_14285</name>
</gene>
<dbReference type="GO" id="GO:0016787">
    <property type="term" value="F:hydrolase activity"/>
    <property type="evidence" value="ECO:0007669"/>
    <property type="project" value="UniProtKB-KW"/>
</dbReference>
<dbReference type="InterPro" id="IPR036866">
    <property type="entry name" value="RibonucZ/Hydroxyglut_hydro"/>
</dbReference>
<proteinExistence type="predicted"/>
<dbReference type="SUPFAM" id="SSF56281">
    <property type="entry name" value="Metallo-hydrolase/oxidoreductase"/>
    <property type="match status" value="1"/>
</dbReference>
<keyword evidence="3" id="KW-1185">Reference proteome</keyword>
<accession>A0A858BXS8</accession>
<evidence type="ECO:0000259" key="1">
    <source>
        <dbReference type="SMART" id="SM00849"/>
    </source>
</evidence>
<name>A0A858BXS8_9FIRM</name>
<dbReference type="Proteomes" id="UP000466848">
    <property type="component" value="Chromosome"/>
</dbReference>
<dbReference type="EMBL" id="CP048649">
    <property type="protein sequence ID" value="QIB70387.1"/>
    <property type="molecule type" value="Genomic_DNA"/>
</dbReference>